<name>A0ABY6K0W1_9ARAC</name>
<keyword evidence="3" id="KW-0863">Zinc-finger</keyword>
<dbReference type="InterPro" id="IPR016064">
    <property type="entry name" value="NAD/diacylglycerol_kinase_sf"/>
</dbReference>
<accession>A0ABY6K0W1</accession>
<evidence type="ECO:0000256" key="5">
    <source>
        <dbReference type="ARBA" id="ARBA00022840"/>
    </source>
</evidence>
<feature type="domain" description="Diacylglycerol kinase accessory" evidence="6">
    <location>
        <begin position="2"/>
        <end position="91"/>
    </location>
</feature>
<keyword evidence="1" id="KW-0808">Transferase</keyword>
<dbReference type="PANTHER" id="PTHR11255">
    <property type="entry name" value="DIACYLGLYCEROL KINASE"/>
    <property type="match status" value="1"/>
</dbReference>
<keyword evidence="3" id="KW-0862">Zinc</keyword>
<evidence type="ECO:0000256" key="3">
    <source>
        <dbReference type="ARBA" id="ARBA00022771"/>
    </source>
</evidence>
<protein>
    <submittedName>
        <fullName evidence="7">DGKQ</fullName>
    </submittedName>
</protein>
<evidence type="ECO:0000256" key="4">
    <source>
        <dbReference type="ARBA" id="ARBA00022777"/>
    </source>
</evidence>
<keyword evidence="4" id="KW-0418">Kinase</keyword>
<proteinExistence type="predicted"/>
<dbReference type="EMBL" id="CP092863">
    <property type="protein sequence ID" value="UYV61513.1"/>
    <property type="molecule type" value="Genomic_DNA"/>
</dbReference>
<dbReference type="Proteomes" id="UP001235939">
    <property type="component" value="Chromosome 01"/>
</dbReference>
<dbReference type="SMART" id="SM00045">
    <property type="entry name" value="DAGKa"/>
    <property type="match status" value="1"/>
</dbReference>
<evidence type="ECO:0000313" key="8">
    <source>
        <dbReference type="Proteomes" id="UP001235939"/>
    </source>
</evidence>
<evidence type="ECO:0000256" key="1">
    <source>
        <dbReference type="ARBA" id="ARBA00022679"/>
    </source>
</evidence>
<gene>
    <name evidence="7" type="ORF">LAZ67_1005119</name>
</gene>
<organism evidence="7 8">
    <name type="scientific">Cordylochernes scorpioides</name>
    <dbReference type="NCBI Taxonomy" id="51811"/>
    <lineage>
        <taxon>Eukaryota</taxon>
        <taxon>Metazoa</taxon>
        <taxon>Ecdysozoa</taxon>
        <taxon>Arthropoda</taxon>
        <taxon>Chelicerata</taxon>
        <taxon>Arachnida</taxon>
        <taxon>Pseudoscorpiones</taxon>
        <taxon>Cheliferoidea</taxon>
        <taxon>Chernetidae</taxon>
        <taxon>Cordylochernes</taxon>
    </lineage>
</organism>
<dbReference type="InterPro" id="IPR037607">
    <property type="entry name" value="DGK"/>
</dbReference>
<keyword evidence="5" id="KW-0067">ATP-binding</keyword>
<dbReference type="InterPro" id="IPR000756">
    <property type="entry name" value="Diacylglycerol_kin_accessory"/>
</dbReference>
<evidence type="ECO:0000259" key="6">
    <source>
        <dbReference type="SMART" id="SM00045"/>
    </source>
</evidence>
<dbReference type="Gene3D" id="2.60.200.40">
    <property type="match status" value="1"/>
</dbReference>
<dbReference type="PANTHER" id="PTHR11255:SF54">
    <property type="entry name" value="DIACYLGLYCEROL KINASE THETA"/>
    <property type="match status" value="1"/>
</dbReference>
<sequence>MYVKVRKNILMLSKTCSISWGSGANPWGPERDDQFAKPTHFDGLLEVVGITGVVHMGQIQSGMRSGVRIAQGAHIRIRFNNYVPVQVDGEPWIQGPGEAVVLKSALKAKMLKKSKSKFRRRNTEPSMGVSCTGDINPHVMGAF</sequence>
<dbReference type="Pfam" id="PF00609">
    <property type="entry name" value="DAGK_acc"/>
    <property type="match status" value="1"/>
</dbReference>
<keyword evidence="8" id="KW-1185">Reference proteome</keyword>
<dbReference type="SUPFAM" id="SSF111331">
    <property type="entry name" value="NAD kinase/diacylglycerol kinase-like"/>
    <property type="match status" value="1"/>
</dbReference>
<reference evidence="7 8" key="1">
    <citation type="submission" date="2022-01" db="EMBL/GenBank/DDBJ databases">
        <title>A chromosomal length assembly of Cordylochernes scorpioides.</title>
        <authorList>
            <person name="Zeh D."/>
            <person name="Zeh J."/>
        </authorList>
    </citation>
    <scope>NUCLEOTIDE SEQUENCE [LARGE SCALE GENOMIC DNA]</scope>
    <source>
        <strain evidence="7">IN4F17</strain>
        <tissue evidence="7">Whole Body</tissue>
    </source>
</reference>
<evidence type="ECO:0000313" key="7">
    <source>
        <dbReference type="EMBL" id="UYV61513.1"/>
    </source>
</evidence>
<evidence type="ECO:0000256" key="2">
    <source>
        <dbReference type="ARBA" id="ARBA00022741"/>
    </source>
</evidence>
<keyword evidence="2" id="KW-0547">Nucleotide-binding</keyword>
<keyword evidence="3" id="KW-0479">Metal-binding</keyword>